<dbReference type="STRING" id="1450539.A0A318ZA53"/>
<dbReference type="InterPro" id="IPR003010">
    <property type="entry name" value="C-N_Hydrolase"/>
</dbReference>
<evidence type="ECO:0000256" key="5">
    <source>
        <dbReference type="PROSITE-ProRule" id="PRU10139"/>
    </source>
</evidence>
<feature type="active site" description="Proton acceptor" evidence="5">
    <location>
        <position position="44"/>
    </location>
</feature>
<evidence type="ECO:0000313" key="9">
    <source>
        <dbReference type="Proteomes" id="UP000248349"/>
    </source>
</evidence>
<dbReference type="PROSITE" id="PS50263">
    <property type="entry name" value="CN_HYDROLASE"/>
    <property type="match status" value="1"/>
</dbReference>
<dbReference type="PANTHER" id="PTHR46044:SF1">
    <property type="entry name" value="CN HYDROLASE DOMAIN-CONTAINING PROTEIN"/>
    <property type="match status" value="1"/>
</dbReference>
<protein>
    <submittedName>
        <fullName evidence="8">Nitrilase</fullName>
    </submittedName>
</protein>
<dbReference type="InterPro" id="IPR007219">
    <property type="entry name" value="XnlR_reg_dom"/>
</dbReference>
<dbReference type="GO" id="GO:0003677">
    <property type="term" value="F:DNA binding"/>
    <property type="evidence" value="ECO:0007669"/>
    <property type="project" value="InterPro"/>
</dbReference>
<keyword evidence="3" id="KW-0804">Transcription</keyword>
<dbReference type="EMBL" id="KZ821262">
    <property type="protein sequence ID" value="PYH41583.1"/>
    <property type="molecule type" value="Genomic_DNA"/>
</dbReference>
<comment type="similarity">
    <text evidence="1">Belongs to the carbon-nitrogen hydrolase superfamily. Nitrilase family.</text>
</comment>
<dbReference type="Pfam" id="PF04082">
    <property type="entry name" value="Fungal_trans"/>
    <property type="match status" value="1"/>
</dbReference>
<dbReference type="CDD" id="cd07564">
    <property type="entry name" value="nitrilases_CHs"/>
    <property type="match status" value="1"/>
</dbReference>
<accession>A0A318ZA53</accession>
<evidence type="ECO:0000256" key="2">
    <source>
        <dbReference type="ARBA" id="ARBA00023015"/>
    </source>
</evidence>
<keyword evidence="4" id="KW-0539">Nucleus</keyword>
<feature type="region of interest" description="Disordered" evidence="6">
    <location>
        <begin position="461"/>
        <end position="486"/>
    </location>
</feature>
<name>A0A318ZA53_9EURO</name>
<dbReference type="SUPFAM" id="SSF56317">
    <property type="entry name" value="Carbon-nitrogen hydrolase"/>
    <property type="match status" value="1"/>
</dbReference>
<dbReference type="OrthoDB" id="10250282at2759"/>
<gene>
    <name evidence="8" type="ORF">BP01DRAFT_376911</name>
</gene>
<dbReference type="GO" id="GO:0008270">
    <property type="term" value="F:zinc ion binding"/>
    <property type="evidence" value="ECO:0007669"/>
    <property type="project" value="InterPro"/>
</dbReference>
<feature type="domain" description="CN hydrolase" evidence="7">
    <location>
        <begin position="5"/>
        <end position="321"/>
    </location>
</feature>
<dbReference type="CDD" id="cd12148">
    <property type="entry name" value="fungal_TF_MHR"/>
    <property type="match status" value="1"/>
</dbReference>
<dbReference type="GO" id="GO:0000257">
    <property type="term" value="F:nitrilase activity"/>
    <property type="evidence" value="ECO:0007669"/>
    <property type="project" value="UniProtKB-ARBA"/>
</dbReference>
<dbReference type="GO" id="GO:0006351">
    <property type="term" value="P:DNA-templated transcription"/>
    <property type="evidence" value="ECO:0007669"/>
    <property type="project" value="InterPro"/>
</dbReference>
<dbReference type="AlphaFoldDB" id="A0A318ZA53"/>
<keyword evidence="2" id="KW-0805">Transcription regulation</keyword>
<dbReference type="RefSeq" id="XP_025427565.1">
    <property type="nucleotide sequence ID" value="XM_025576977.1"/>
</dbReference>
<organism evidence="8 9">
    <name type="scientific">Aspergillus saccharolyticus JOP 1030-1</name>
    <dbReference type="NCBI Taxonomy" id="1450539"/>
    <lineage>
        <taxon>Eukaryota</taxon>
        <taxon>Fungi</taxon>
        <taxon>Dikarya</taxon>
        <taxon>Ascomycota</taxon>
        <taxon>Pezizomycotina</taxon>
        <taxon>Eurotiomycetes</taxon>
        <taxon>Eurotiomycetidae</taxon>
        <taxon>Eurotiales</taxon>
        <taxon>Aspergillaceae</taxon>
        <taxon>Aspergillus</taxon>
        <taxon>Aspergillus subgen. Circumdati</taxon>
    </lineage>
</organism>
<evidence type="ECO:0000259" key="7">
    <source>
        <dbReference type="PROSITE" id="PS50263"/>
    </source>
</evidence>
<proteinExistence type="inferred from homology"/>
<dbReference type="GeneID" id="37078206"/>
<dbReference type="PROSITE" id="PS00920">
    <property type="entry name" value="NITRIL_CHT_1"/>
    <property type="match status" value="1"/>
</dbReference>
<keyword evidence="9" id="KW-1185">Reference proteome</keyword>
<dbReference type="InterPro" id="IPR044149">
    <property type="entry name" value="Nitrilases_CHs"/>
</dbReference>
<dbReference type="InterPro" id="IPR036526">
    <property type="entry name" value="C-N_Hydrolase_sf"/>
</dbReference>
<evidence type="ECO:0000256" key="1">
    <source>
        <dbReference type="ARBA" id="ARBA00008129"/>
    </source>
</evidence>
<reference evidence="8 9" key="1">
    <citation type="submission" date="2016-12" db="EMBL/GenBank/DDBJ databases">
        <title>The genomes of Aspergillus section Nigri reveals drivers in fungal speciation.</title>
        <authorList>
            <consortium name="DOE Joint Genome Institute"/>
            <person name="Vesth T.C."/>
            <person name="Nybo J."/>
            <person name="Theobald S."/>
            <person name="Brandl J."/>
            <person name="Frisvad J.C."/>
            <person name="Nielsen K.F."/>
            <person name="Lyhne E.K."/>
            <person name="Kogle M.E."/>
            <person name="Kuo A."/>
            <person name="Riley R."/>
            <person name="Clum A."/>
            <person name="Nolan M."/>
            <person name="Lipzen A."/>
            <person name="Salamov A."/>
            <person name="Henrissat B."/>
            <person name="Wiebenga A."/>
            <person name="De Vries R.P."/>
            <person name="Grigoriev I.V."/>
            <person name="Mortensen U.H."/>
            <person name="Andersen M.R."/>
            <person name="Baker S.E."/>
        </authorList>
    </citation>
    <scope>NUCLEOTIDE SEQUENCE [LARGE SCALE GENOMIC DNA]</scope>
    <source>
        <strain evidence="8 9">JOP 1030-1</strain>
    </source>
</reference>
<dbReference type="FunFam" id="3.60.110.10:FF:000016">
    <property type="entry name" value="Nitrilase blr3397"/>
    <property type="match status" value="1"/>
</dbReference>
<dbReference type="Pfam" id="PF00795">
    <property type="entry name" value="CN_hydrolase"/>
    <property type="match status" value="1"/>
</dbReference>
<dbReference type="InterPro" id="IPR000132">
    <property type="entry name" value="Nitrilase/CN_hydratase_CS"/>
</dbReference>
<evidence type="ECO:0000313" key="8">
    <source>
        <dbReference type="EMBL" id="PYH41583.1"/>
    </source>
</evidence>
<evidence type="ECO:0000256" key="3">
    <source>
        <dbReference type="ARBA" id="ARBA00023163"/>
    </source>
</evidence>
<dbReference type="Gene3D" id="3.60.110.10">
    <property type="entry name" value="Carbon-nitrogen hydrolase"/>
    <property type="match status" value="1"/>
</dbReference>
<feature type="compositionally biased region" description="Pro residues" evidence="6">
    <location>
        <begin position="469"/>
        <end position="481"/>
    </location>
</feature>
<dbReference type="Proteomes" id="UP000248349">
    <property type="component" value="Unassembled WGS sequence"/>
</dbReference>
<dbReference type="PANTHER" id="PTHR46044">
    <property type="entry name" value="NITRILASE"/>
    <property type="match status" value="1"/>
</dbReference>
<sequence length="1025" mass="114019">MSRKVTVAVAQASTQSTLAATLDALHRVTRHAAARGVHLILFPEAYLGGYPRTCDFRTAVGFRLPHGRDQFLEYFNSAVDLGDTPAGAGDDWVNRKLPLPRNKDYRGDGTRETLERISRETGVFIACGVIEKAGGSLYCSAVYVDPRDGMLGKRRKVMPTASERLIWAQGSPSTLKAVTTELNGVKLTIGAAICWESFMPMLRQSLYAQGVNIYLAPTADSRDTWLPLVRTIAGEGRTFVLTANQCVRRRELPGWITKAGSKDAVENGDEYISRGGSCIIGPLGEVVREPIWEVCTDDAASSEDLNDPALEAAVSISEIDLDDCDRGKLDLDVTGHYSRNDAFKLTVEGLDLNPPPFHPRPCSNCVQAHAACVASQKPSRESRVNPEYARALEERILELEAEREAGRGASTSGGAPPFQSSANVVGRAAIFDRLRLHLQKDTPAEHSPAAVNILQAESIRSPNTSSLPIPTPPTQASPPEQPATRAEYDETGISSDKQNDLIRIFLERVNPRYPFLHEETFVNWYAAWRCSKQSNQSLPAEERWKEFFVKMAFAVSLLIAPQVSPEDMKTSQVLYTLAMPLLGTVFLCLDPVLHVQAYLLCTLHALHSPSSQTVLTMISAAMRCCVIAQLHLAAPTSSIQDASALLDLQIRRRVFWSAYAIDRLLSWIYHVPCSLVDENIQVEPFANLNDDEIKALASRSNQPNEAESTPRITQVSSALHLLRGRRIQSRILSTMMRTDYEHRFAADHNWRLHMLEALDQWKMQLQPHSDPASEGYTSEGWVGMLYNYTILIVYRPTKENLSRFVGERCIRACSNILHTFWMYLKRRQTAQLWPGLLSQFGTGIILLYCLWATPPAERSALYQSPEVAKAIRTCTIILAVLSERWAQAEILRDVFDLLADSVPAHGSCVDGDGLSAQAKETIQAQLPMLHAIVVNKDILRMMTEMVTEDRPWTGHGEVTNVYRWSDEDKHDANGCTVCWEGRSMGELESYPQEDLLLGLWPLYDDTGEVASPGEYPYFPGLLGSM</sequence>
<dbReference type="SMART" id="SM00906">
    <property type="entry name" value="Fungal_trans"/>
    <property type="match status" value="1"/>
</dbReference>
<evidence type="ECO:0000256" key="6">
    <source>
        <dbReference type="SAM" id="MobiDB-lite"/>
    </source>
</evidence>
<dbReference type="GO" id="GO:0016836">
    <property type="term" value="F:hydro-lyase activity"/>
    <property type="evidence" value="ECO:0007669"/>
    <property type="project" value="UniProtKB-ARBA"/>
</dbReference>
<evidence type="ECO:0000256" key="4">
    <source>
        <dbReference type="ARBA" id="ARBA00023242"/>
    </source>
</evidence>